<dbReference type="PANTHER" id="PTHR14196:SF12">
    <property type="entry name" value="ZINC FINGER PROTEIN 208-LIKE"/>
    <property type="match status" value="1"/>
</dbReference>
<dbReference type="InterPro" id="IPR036236">
    <property type="entry name" value="Znf_C2H2_sf"/>
</dbReference>
<keyword evidence="8" id="KW-1185">Reference proteome</keyword>
<dbReference type="PROSITE" id="PS00028">
    <property type="entry name" value="ZINC_FINGER_C2H2_1"/>
    <property type="match status" value="1"/>
</dbReference>
<dbReference type="PANTHER" id="PTHR14196">
    <property type="entry name" value="ODD-SKIPPED - RELATED"/>
    <property type="match status" value="1"/>
</dbReference>
<keyword evidence="1" id="KW-0479">Metal-binding</keyword>
<protein>
    <recommendedName>
        <fullName evidence="6">C2H2-type domain-containing protein</fullName>
    </recommendedName>
</protein>
<dbReference type="SMART" id="SM00355">
    <property type="entry name" value="ZnF_C2H2"/>
    <property type="match status" value="1"/>
</dbReference>
<dbReference type="SUPFAM" id="SSF57667">
    <property type="entry name" value="beta-beta-alpha zinc fingers"/>
    <property type="match status" value="1"/>
</dbReference>
<evidence type="ECO:0000256" key="1">
    <source>
        <dbReference type="ARBA" id="ARBA00022723"/>
    </source>
</evidence>
<dbReference type="InterPro" id="IPR050717">
    <property type="entry name" value="C2H2-ZF_Transcription_Reg"/>
</dbReference>
<dbReference type="Pfam" id="PF00096">
    <property type="entry name" value="zf-C2H2"/>
    <property type="match status" value="1"/>
</dbReference>
<dbReference type="GO" id="GO:0000977">
    <property type="term" value="F:RNA polymerase II transcription regulatory region sequence-specific DNA binding"/>
    <property type="evidence" value="ECO:0007669"/>
    <property type="project" value="TreeGrafter"/>
</dbReference>
<dbReference type="GO" id="GO:0000981">
    <property type="term" value="F:DNA-binding transcription factor activity, RNA polymerase II-specific"/>
    <property type="evidence" value="ECO:0007669"/>
    <property type="project" value="TreeGrafter"/>
</dbReference>
<keyword evidence="2" id="KW-0677">Repeat</keyword>
<sequence length="77" mass="8684">KVKPPEQPPVTSPPSTLVSVIHTGEKPYQCIECGKSFRQKSHLNVHKTKHTGEKPYQCMEFALWLPPDSKGKMLDLV</sequence>
<evidence type="ECO:0000256" key="4">
    <source>
        <dbReference type="ARBA" id="ARBA00022833"/>
    </source>
</evidence>
<evidence type="ECO:0000256" key="2">
    <source>
        <dbReference type="ARBA" id="ARBA00022737"/>
    </source>
</evidence>
<dbReference type="AlphaFoldDB" id="A0A8D0E624"/>
<evidence type="ECO:0000259" key="6">
    <source>
        <dbReference type="PROSITE" id="PS50157"/>
    </source>
</evidence>
<dbReference type="GeneTree" id="ENSGT01050000248261"/>
<dbReference type="PROSITE" id="PS50157">
    <property type="entry name" value="ZINC_FINGER_C2H2_2"/>
    <property type="match status" value="1"/>
</dbReference>
<evidence type="ECO:0000313" key="8">
    <source>
        <dbReference type="Proteomes" id="UP000694421"/>
    </source>
</evidence>
<evidence type="ECO:0000256" key="5">
    <source>
        <dbReference type="PROSITE-ProRule" id="PRU00042"/>
    </source>
</evidence>
<accession>A0A8D0E624</accession>
<dbReference type="OMA" id="LMERNCT"/>
<dbReference type="Proteomes" id="UP000694421">
    <property type="component" value="Unplaced"/>
</dbReference>
<keyword evidence="4" id="KW-0862">Zinc</keyword>
<feature type="domain" description="C2H2-type" evidence="6">
    <location>
        <begin position="28"/>
        <end position="55"/>
    </location>
</feature>
<name>A0A8D0E624_SALMN</name>
<dbReference type="Ensembl" id="ENSSMRT00000031138.1">
    <property type="protein sequence ID" value="ENSSMRP00000026650.1"/>
    <property type="gene ID" value="ENSSMRG00000020583.1"/>
</dbReference>
<keyword evidence="3 5" id="KW-0863">Zinc-finger</keyword>
<evidence type="ECO:0000256" key="3">
    <source>
        <dbReference type="ARBA" id="ARBA00022771"/>
    </source>
</evidence>
<dbReference type="GO" id="GO:0005634">
    <property type="term" value="C:nucleus"/>
    <property type="evidence" value="ECO:0007669"/>
    <property type="project" value="TreeGrafter"/>
</dbReference>
<proteinExistence type="predicted"/>
<reference evidence="7" key="1">
    <citation type="submission" date="2025-08" db="UniProtKB">
        <authorList>
            <consortium name="Ensembl"/>
        </authorList>
    </citation>
    <scope>IDENTIFICATION</scope>
</reference>
<dbReference type="Gene3D" id="3.30.160.60">
    <property type="entry name" value="Classic Zinc Finger"/>
    <property type="match status" value="1"/>
</dbReference>
<evidence type="ECO:0000313" key="7">
    <source>
        <dbReference type="Ensembl" id="ENSSMRP00000026650.1"/>
    </source>
</evidence>
<dbReference type="GO" id="GO:0008270">
    <property type="term" value="F:zinc ion binding"/>
    <property type="evidence" value="ECO:0007669"/>
    <property type="project" value="UniProtKB-KW"/>
</dbReference>
<dbReference type="InterPro" id="IPR013087">
    <property type="entry name" value="Znf_C2H2_type"/>
</dbReference>
<dbReference type="FunFam" id="3.30.160.60:FF:001119">
    <property type="entry name" value="zinc finger protein 408"/>
    <property type="match status" value="1"/>
</dbReference>
<reference evidence="7" key="2">
    <citation type="submission" date="2025-09" db="UniProtKB">
        <authorList>
            <consortium name="Ensembl"/>
        </authorList>
    </citation>
    <scope>IDENTIFICATION</scope>
</reference>
<organism evidence="7 8">
    <name type="scientific">Salvator merianae</name>
    <name type="common">Argentine black and white tegu</name>
    <name type="synonym">Tupinambis merianae</name>
    <dbReference type="NCBI Taxonomy" id="96440"/>
    <lineage>
        <taxon>Eukaryota</taxon>
        <taxon>Metazoa</taxon>
        <taxon>Chordata</taxon>
        <taxon>Craniata</taxon>
        <taxon>Vertebrata</taxon>
        <taxon>Euteleostomi</taxon>
        <taxon>Lepidosauria</taxon>
        <taxon>Squamata</taxon>
        <taxon>Bifurcata</taxon>
        <taxon>Unidentata</taxon>
        <taxon>Episquamata</taxon>
        <taxon>Laterata</taxon>
        <taxon>Teiioidea</taxon>
        <taxon>Teiidae</taxon>
        <taxon>Salvator</taxon>
    </lineage>
</organism>